<feature type="transmembrane region" description="Helical" evidence="9">
    <location>
        <begin position="61"/>
        <end position="80"/>
    </location>
</feature>
<organism evidence="11 12">
    <name type="scientific">Candidatus Gottesmanbacteria bacterium RIFCSPLOWO2_01_FULL_49_10</name>
    <dbReference type="NCBI Taxonomy" id="1798396"/>
    <lineage>
        <taxon>Bacteria</taxon>
        <taxon>Candidatus Gottesmaniibacteriota</taxon>
    </lineage>
</organism>
<feature type="transmembrane region" description="Helical" evidence="9">
    <location>
        <begin position="29"/>
        <end position="55"/>
    </location>
</feature>
<evidence type="ECO:0000256" key="4">
    <source>
        <dbReference type="ARBA" id="ARBA00022475"/>
    </source>
</evidence>
<comment type="similarity">
    <text evidence="2 9">Belongs to the ABC-2 integral membrane protein family.</text>
</comment>
<feature type="domain" description="ABC transmembrane type-2" evidence="10">
    <location>
        <begin position="30"/>
        <end position="248"/>
    </location>
</feature>
<keyword evidence="8 9" id="KW-0472">Membrane</keyword>
<feature type="transmembrane region" description="Helical" evidence="9">
    <location>
        <begin position="101"/>
        <end position="128"/>
    </location>
</feature>
<evidence type="ECO:0000259" key="10">
    <source>
        <dbReference type="PROSITE" id="PS51012"/>
    </source>
</evidence>
<reference evidence="11 12" key="1">
    <citation type="journal article" date="2016" name="Nat. Commun.">
        <title>Thousands of microbial genomes shed light on interconnected biogeochemical processes in an aquifer system.</title>
        <authorList>
            <person name="Anantharaman K."/>
            <person name="Brown C.T."/>
            <person name="Hug L.A."/>
            <person name="Sharon I."/>
            <person name="Castelle C.J."/>
            <person name="Probst A.J."/>
            <person name="Thomas B.C."/>
            <person name="Singh A."/>
            <person name="Wilkins M.J."/>
            <person name="Karaoz U."/>
            <person name="Brodie E.L."/>
            <person name="Williams K.H."/>
            <person name="Hubbard S.S."/>
            <person name="Banfield J.F."/>
        </authorList>
    </citation>
    <scope>NUCLEOTIDE SEQUENCE [LARGE SCALE GENOMIC DNA]</scope>
</reference>
<dbReference type="Pfam" id="PF01061">
    <property type="entry name" value="ABC2_membrane"/>
    <property type="match status" value="1"/>
</dbReference>
<dbReference type="EMBL" id="MFJZ01000059">
    <property type="protein sequence ID" value="OGG29045.1"/>
    <property type="molecule type" value="Genomic_DNA"/>
</dbReference>
<proteinExistence type="inferred from homology"/>
<evidence type="ECO:0000313" key="11">
    <source>
        <dbReference type="EMBL" id="OGG29045.1"/>
    </source>
</evidence>
<dbReference type="PANTHER" id="PTHR30413:SF8">
    <property type="entry name" value="TRANSPORT PERMEASE PROTEIN"/>
    <property type="match status" value="1"/>
</dbReference>
<evidence type="ECO:0000256" key="6">
    <source>
        <dbReference type="ARBA" id="ARBA00022692"/>
    </source>
</evidence>
<dbReference type="STRING" id="1798396.A2973_04910"/>
<dbReference type="GO" id="GO:0015920">
    <property type="term" value="P:lipopolysaccharide transport"/>
    <property type="evidence" value="ECO:0007669"/>
    <property type="project" value="TreeGrafter"/>
</dbReference>
<evidence type="ECO:0000256" key="8">
    <source>
        <dbReference type="ARBA" id="ARBA00023136"/>
    </source>
</evidence>
<keyword evidence="3 9" id="KW-0813">Transport</keyword>
<dbReference type="GO" id="GO:0005886">
    <property type="term" value="C:plasma membrane"/>
    <property type="evidence" value="ECO:0007669"/>
    <property type="project" value="UniProtKB-SubCell"/>
</dbReference>
<dbReference type="AlphaFoldDB" id="A0A1F6AWH1"/>
<dbReference type="PANTHER" id="PTHR30413">
    <property type="entry name" value="INNER MEMBRANE TRANSPORT PERMEASE"/>
    <property type="match status" value="1"/>
</dbReference>
<dbReference type="PROSITE" id="PS51012">
    <property type="entry name" value="ABC_TM2"/>
    <property type="match status" value="1"/>
</dbReference>
<evidence type="ECO:0000256" key="7">
    <source>
        <dbReference type="ARBA" id="ARBA00022989"/>
    </source>
</evidence>
<evidence type="ECO:0000256" key="2">
    <source>
        <dbReference type="ARBA" id="ARBA00007783"/>
    </source>
</evidence>
<dbReference type="Proteomes" id="UP000176409">
    <property type="component" value="Unassembled WGS sequence"/>
</dbReference>
<comment type="subcellular location">
    <subcellularLocation>
        <location evidence="1">Cell inner membrane</location>
        <topology evidence="1">Multi-pass membrane protein</topology>
    </subcellularLocation>
    <subcellularLocation>
        <location evidence="9">Cell membrane</location>
        <topology evidence="9">Multi-pass membrane protein</topology>
    </subcellularLocation>
</comment>
<name>A0A1F6AWH1_9BACT</name>
<gene>
    <name evidence="11" type="ORF">A2973_04910</name>
</gene>
<feature type="transmembrane region" description="Helical" evidence="9">
    <location>
        <begin position="140"/>
        <end position="163"/>
    </location>
</feature>
<evidence type="ECO:0000256" key="3">
    <source>
        <dbReference type="ARBA" id="ARBA00022448"/>
    </source>
</evidence>
<evidence type="ECO:0000256" key="1">
    <source>
        <dbReference type="ARBA" id="ARBA00004429"/>
    </source>
</evidence>
<keyword evidence="4 9" id="KW-1003">Cell membrane</keyword>
<accession>A0A1F6AWH1</accession>
<comment type="caution">
    <text evidence="11">The sequence shown here is derived from an EMBL/GenBank/DDBJ whole genome shotgun (WGS) entry which is preliminary data.</text>
</comment>
<feature type="transmembrane region" description="Helical" evidence="9">
    <location>
        <begin position="170"/>
        <end position="190"/>
    </location>
</feature>
<protein>
    <recommendedName>
        <fullName evidence="9">Transport permease protein</fullName>
    </recommendedName>
</protein>
<sequence>MYDQSMRHFFELLWGMTEKELRARYKYTVLGFFWLVLNPILQMLVIGFIFTFFMKEPIGNYYYYLFIGLLIWNFFSLSLTKATPSIVYERSLIKKARFPHAVIPLSIILSSFMHFVLAFGLFLVPVFFLGTFSLTRIPQLLFGIILLTTFTGGLSLLTTALNVRFRDINFFVQAVLIVWFYATPIIYSLTMIPQHLLWLWRINPMTSILQLFQHALLDGIPPGPLMLAVNTGIVMVIVVLGIFVFQSESKFFDDWV</sequence>
<keyword evidence="5" id="KW-0997">Cell inner membrane</keyword>
<dbReference type="InterPro" id="IPR013525">
    <property type="entry name" value="ABC2_TM"/>
</dbReference>
<evidence type="ECO:0000256" key="9">
    <source>
        <dbReference type="RuleBase" id="RU361157"/>
    </source>
</evidence>
<keyword evidence="6 9" id="KW-0812">Transmembrane</keyword>
<dbReference type="GO" id="GO:0140359">
    <property type="term" value="F:ABC-type transporter activity"/>
    <property type="evidence" value="ECO:0007669"/>
    <property type="project" value="InterPro"/>
</dbReference>
<evidence type="ECO:0000313" key="12">
    <source>
        <dbReference type="Proteomes" id="UP000176409"/>
    </source>
</evidence>
<dbReference type="InterPro" id="IPR047817">
    <property type="entry name" value="ABC2_TM_bact-type"/>
</dbReference>
<keyword evidence="7 9" id="KW-1133">Transmembrane helix</keyword>
<feature type="transmembrane region" description="Helical" evidence="9">
    <location>
        <begin position="225"/>
        <end position="245"/>
    </location>
</feature>
<evidence type="ECO:0000256" key="5">
    <source>
        <dbReference type="ARBA" id="ARBA00022519"/>
    </source>
</evidence>